<reference evidence="1 2" key="1">
    <citation type="submission" date="2018-08" db="EMBL/GenBank/DDBJ databases">
        <title>Recombination of ecologically and evolutionarily significant loci maintains genetic cohesion in the Pseudomonas syringae species complex.</title>
        <authorList>
            <person name="Dillon M."/>
            <person name="Thakur S."/>
            <person name="Almeida R.N.D."/>
            <person name="Weir B.S."/>
            <person name="Guttman D.S."/>
        </authorList>
    </citation>
    <scope>NUCLEOTIDE SEQUENCE [LARGE SCALE GENOMIC DNA]</scope>
    <source>
        <strain evidence="1 2">ICMP 4996</strain>
    </source>
</reference>
<protein>
    <submittedName>
        <fullName evidence="1">Putative integron protein cassette protein</fullName>
    </submittedName>
</protein>
<dbReference type="EMBL" id="RBSD01000072">
    <property type="protein sequence ID" value="RMR88866.1"/>
    <property type="molecule type" value="Genomic_DNA"/>
</dbReference>
<gene>
    <name evidence="1" type="ORF">ALP78_101629</name>
</gene>
<dbReference type="AlphaFoldDB" id="A0A3M4YL27"/>
<organism evidence="1 2">
    <name type="scientific">Pseudomonas coronafaciens pv. striafaciens</name>
    <dbReference type="NCBI Taxonomy" id="235276"/>
    <lineage>
        <taxon>Bacteria</taxon>
        <taxon>Pseudomonadati</taxon>
        <taxon>Pseudomonadota</taxon>
        <taxon>Gammaproteobacteria</taxon>
        <taxon>Pseudomonadales</taxon>
        <taxon>Pseudomonadaceae</taxon>
        <taxon>Pseudomonas</taxon>
        <taxon>Pseudomonas coronafaciens</taxon>
    </lineage>
</organism>
<name>A0A3M4YL27_9PSED</name>
<proteinExistence type="predicted"/>
<accession>A0A3M4YL27</accession>
<dbReference type="PROSITE" id="PS51257">
    <property type="entry name" value="PROKAR_LIPOPROTEIN"/>
    <property type="match status" value="1"/>
</dbReference>
<evidence type="ECO:0000313" key="2">
    <source>
        <dbReference type="Proteomes" id="UP000268004"/>
    </source>
</evidence>
<sequence length="146" mass="16445">MRSIRWYSLSKHGEYFMRVFLMCFILMVSLSGCASKPTPEQIQAADYGASVYQADAEKAVRNFFQAYLKDPESARYSFGSVYRGYVVGSVFEGRKVEGGYLLEVAVNAKNSFGGYVGARNYRFLIRNERLVGGWDMGTSNIPVKIL</sequence>
<dbReference type="Proteomes" id="UP000268004">
    <property type="component" value="Unassembled WGS sequence"/>
</dbReference>
<comment type="caution">
    <text evidence="1">The sequence shown here is derived from an EMBL/GenBank/DDBJ whole genome shotgun (WGS) entry which is preliminary data.</text>
</comment>
<evidence type="ECO:0000313" key="1">
    <source>
        <dbReference type="EMBL" id="RMR88866.1"/>
    </source>
</evidence>